<protein>
    <submittedName>
        <fullName evidence="3">Amidase</fullName>
        <ecNumber evidence="3">6.3.5.-</ecNumber>
    </submittedName>
</protein>
<dbReference type="GO" id="GO:0016874">
    <property type="term" value="F:ligase activity"/>
    <property type="evidence" value="ECO:0007669"/>
    <property type="project" value="UniProtKB-KW"/>
</dbReference>
<dbReference type="HOGENOM" id="CLU_009600_0_3_7"/>
<dbReference type="EC" id="6.3.5.-" evidence="3"/>
<dbReference type="InterPro" id="IPR000120">
    <property type="entry name" value="Amidase"/>
</dbReference>
<sequence>MTMSAAPPSPSSKLRRMKVPRLTGRALTAARLAAEAPGSSAALREVMKRSLGIDRLASLPDAFRDDVPAEARPLQAAPPRRWEDAGLGAPPVRDWPRPSVAYAAAYRKGATTPLRVAERALSALEALAAERPCMNIAVATSREATLRDADASTARHAAGRPRGLLDGVPLLVKDEFDVEGLPTTLGSPCGPQPPAPRDAAVVARLRQAGAVFLCKTVLTEWGMSPIGNSVHQRMPHNPHNKERAAGGSSTGSAVGVALGLAPLAASGDGGGSIRAPAALNGVFGIKPTFGRVSRAGDGFKGSVAHAGPIASSTADLARFLDAVASEPDPDDDLTAWAPPPPPGGFGARLGAGVRGLRIGVDEAEWRDASTPVASVCWGALRALEREGATLVDVTIPLARHAASIGYLVIGPESLAAFQRAWREQRDLISEDLRVTFSLLSGVTALEQIDAARLRAGMRREVARALAGVDVLALPTTAITAPPYAQAEEGRAFLDPVALDGMCRFAFLGNLTGLPAGTAPVGVDAERLPIGLQILGDAWDEAAVLAVLAHLERSELASARRPPGAIDLLEVPEPVEPEERSR</sequence>
<dbReference type="Gene3D" id="3.90.1300.10">
    <property type="entry name" value="Amidase signature (AS) domain"/>
    <property type="match status" value="1"/>
</dbReference>
<dbReference type="STRING" id="448385.sce0116"/>
<dbReference type="Proteomes" id="UP000002139">
    <property type="component" value="Chromosome"/>
</dbReference>
<proteinExistence type="predicted"/>
<evidence type="ECO:0000313" key="3">
    <source>
        <dbReference type="EMBL" id="CAN90273.1"/>
    </source>
</evidence>
<dbReference type="InterPro" id="IPR023631">
    <property type="entry name" value="Amidase_dom"/>
</dbReference>
<dbReference type="EMBL" id="AM746676">
    <property type="protein sequence ID" value="CAN90273.1"/>
    <property type="molecule type" value="Genomic_DNA"/>
</dbReference>
<evidence type="ECO:0000313" key="4">
    <source>
        <dbReference type="Proteomes" id="UP000002139"/>
    </source>
</evidence>
<dbReference type="Pfam" id="PF01425">
    <property type="entry name" value="Amidase"/>
    <property type="match status" value="1"/>
</dbReference>
<accession>A9GLG9</accession>
<feature type="domain" description="Amidase" evidence="2">
    <location>
        <begin position="124"/>
        <end position="544"/>
    </location>
</feature>
<keyword evidence="4" id="KW-1185">Reference proteome</keyword>
<dbReference type="PANTHER" id="PTHR11895">
    <property type="entry name" value="TRANSAMIDASE"/>
    <property type="match status" value="1"/>
</dbReference>
<feature type="region of interest" description="Disordered" evidence="1">
    <location>
        <begin position="326"/>
        <end position="347"/>
    </location>
</feature>
<gene>
    <name evidence="3" type="ordered locus">sce0116</name>
</gene>
<dbReference type="eggNOG" id="COG0154">
    <property type="taxonomic scope" value="Bacteria"/>
</dbReference>
<dbReference type="SUPFAM" id="SSF75304">
    <property type="entry name" value="Amidase signature (AS) enzymes"/>
    <property type="match status" value="1"/>
</dbReference>
<dbReference type="InterPro" id="IPR036928">
    <property type="entry name" value="AS_sf"/>
</dbReference>
<evidence type="ECO:0000259" key="2">
    <source>
        <dbReference type="Pfam" id="PF01425"/>
    </source>
</evidence>
<reference evidence="3 4" key="1">
    <citation type="journal article" date="2007" name="Nat. Biotechnol.">
        <title>Complete genome sequence of the myxobacterium Sorangium cellulosum.</title>
        <authorList>
            <person name="Schneiker S."/>
            <person name="Perlova O."/>
            <person name="Kaiser O."/>
            <person name="Gerth K."/>
            <person name="Alici A."/>
            <person name="Altmeyer M.O."/>
            <person name="Bartels D."/>
            <person name="Bekel T."/>
            <person name="Beyer S."/>
            <person name="Bode E."/>
            <person name="Bode H.B."/>
            <person name="Bolten C.J."/>
            <person name="Choudhuri J.V."/>
            <person name="Doss S."/>
            <person name="Elnakady Y.A."/>
            <person name="Frank B."/>
            <person name="Gaigalat L."/>
            <person name="Goesmann A."/>
            <person name="Groeger C."/>
            <person name="Gross F."/>
            <person name="Jelsbak L."/>
            <person name="Jelsbak L."/>
            <person name="Kalinowski J."/>
            <person name="Kegler C."/>
            <person name="Knauber T."/>
            <person name="Konietzny S."/>
            <person name="Kopp M."/>
            <person name="Krause L."/>
            <person name="Krug D."/>
            <person name="Linke B."/>
            <person name="Mahmud T."/>
            <person name="Martinez-Arias R."/>
            <person name="McHardy A.C."/>
            <person name="Merai M."/>
            <person name="Meyer F."/>
            <person name="Mormann S."/>
            <person name="Munoz-Dorado J."/>
            <person name="Perez J."/>
            <person name="Pradella S."/>
            <person name="Rachid S."/>
            <person name="Raddatz G."/>
            <person name="Rosenau F."/>
            <person name="Rueckert C."/>
            <person name="Sasse F."/>
            <person name="Scharfe M."/>
            <person name="Schuster S.C."/>
            <person name="Suen G."/>
            <person name="Treuner-Lange A."/>
            <person name="Velicer G.J."/>
            <person name="Vorholter F.-J."/>
            <person name="Weissman K.J."/>
            <person name="Welch R.D."/>
            <person name="Wenzel S.C."/>
            <person name="Whitworth D.E."/>
            <person name="Wilhelm S."/>
            <person name="Wittmann C."/>
            <person name="Bloecker H."/>
            <person name="Puehler A."/>
            <person name="Mueller R."/>
        </authorList>
    </citation>
    <scope>NUCLEOTIDE SEQUENCE [LARGE SCALE GENOMIC DNA]</scope>
    <source>
        <strain evidence="4">So ce56</strain>
    </source>
</reference>
<feature type="region of interest" description="Disordered" evidence="1">
    <location>
        <begin position="71"/>
        <end position="90"/>
    </location>
</feature>
<dbReference type="PANTHER" id="PTHR11895:SF67">
    <property type="entry name" value="AMIDASE DOMAIN-CONTAINING PROTEIN"/>
    <property type="match status" value="1"/>
</dbReference>
<organism evidence="3 4">
    <name type="scientific">Sorangium cellulosum (strain So ce56)</name>
    <name type="common">Polyangium cellulosum (strain So ce56)</name>
    <dbReference type="NCBI Taxonomy" id="448385"/>
    <lineage>
        <taxon>Bacteria</taxon>
        <taxon>Pseudomonadati</taxon>
        <taxon>Myxococcota</taxon>
        <taxon>Polyangia</taxon>
        <taxon>Polyangiales</taxon>
        <taxon>Polyangiaceae</taxon>
        <taxon>Sorangium</taxon>
    </lineage>
</organism>
<keyword evidence="3" id="KW-0436">Ligase</keyword>
<dbReference type="AlphaFoldDB" id="A9GLG9"/>
<name>A9GLG9_SORC5</name>
<dbReference type="KEGG" id="scl:sce0116"/>
<evidence type="ECO:0000256" key="1">
    <source>
        <dbReference type="SAM" id="MobiDB-lite"/>
    </source>
</evidence>